<dbReference type="InParanoid" id="A0A3P7DM41"/>
<dbReference type="AlphaFoldDB" id="A0A3P7DM41"/>
<dbReference type="PANTHER" id="PTHR24173">
    <property type="entry name" value="ANKYRIN REPEAT CONTAINING"/>
    <property type="match status" value="1"/>
</dbReference>
<evidence type="ECO:0000256" key="1">
    <source>
        <dbReference type="ARBA" id="ARBA00022737"/>
    </source>
</evidence>
<protein>
    <submittedName>
        <fullName evidence="4">Uncharacterized protein</fullName>
    </submittedName>
</protein>
<name>A0A3P7DM41_WUCBA</name>
<dbReference type="SMART" id="SM00248">
    <property type="entry name" value="ANK"/>
    <property type="match status" value="7"/>
</dbReference>
<dbReference type="OMA" id="IHCASYS"/>
<dbReference type="SUPFAM" id="SSF48403">
    <property type="entry name" value="Ankyrin repeat"/>
    <property type="match status" value="1"/>
</dbReference>
<organism evidence="4 5">
    <name type="scientific">Wuchereria bancrofti</name>
    <dbReference type="NCBI Taxonomy" id="6293"/>
    <lineage>
        <taxon>Eukaryota</taxon>
        <taxon>Metazoa</taxon>
        <taxon>Ecdysozoa</taxon>
        <taxon>Nematoda</taxon>
        <taxon>Chromadorea</taxon>
        <taxon>Rhabditida</taxon>
        <taxon>Spirurina</taxon>
        <taxon>Spiruromorpha</taxon>
        <taxon>Filarioidea</taxon>
        <taxon>Onchocercidae</taxon>
        <taxon>Wuchereria</taxon>
    </lineage>
</organism>
<keyword evidence="2 3" id="KW-0040">ANK repeat</keyword>
<dbReference type="Pfam" id="PF13637">
    <property type="entry name" value="Ank_4"/>
    <property type="match status" value="1"/>
</dbReference>
<dbReference type="OrthoDB" id="10261302at2759"/>
<dbReference type="FunCoup" id="A0A3P7DM41">
    <property type="interactions" value="237"/>
</dbReference>
<keyword evidence="1" id="KW-0677">Repeat</keyword>
<dbReference type="EMBL" id="UYWW01001764">
    <property type="protein sequence ID" value="VDM10961.1"/>
    <property type="molecule type" value="Genomic_DNA"/>
</dbReference>
<accession>A0A3P7DM41</accession>
<feature type="repeat" description="ANK" evidence="3">
    <location>
        <begin position="41"/>
        <end position="61"/>
    </location>
</feature>
<gene>
    <name evidence="4" type="ORF">WBA_LOCUS4347</name>
</gene>
<dbReference type="InterPro" id="IPR002110">
    <property type="entry name" value="Ankyrin_rpt"/>
</dbReference>
<keyword evidence="5" id="KW-1185">Reference proteome</keyword>
<evidence type="ECO:0000256" key="3">
    <source>
        <dbReference type="PROSITE-ProRule" id="PRU00023"/>
    </source>
</evidence>
<proteinExistence type="predicted"/>
<dbReference type="Pfam" id="PF12796">
    <property type="entry name" value="Ank_2"/>
    <property type="match status" value="2"/>
</dbReference>
<dbReference type="InterPro" id="IPR036770">
    <property type="entry name" value="Ankyrin_rpt-contain_sf"/>
</dbReference>
<sequence>MRHAFSSTNNCCNSAFKAVRSNHMQCLTHMNKKDLEQRDISGQTPLHVAAKLGFLQAIDLLQHEAPATQDAVSIFGENPALVAAGEGQTLSVELLFSGNSKHVSARAQQRDINGTTVLMAAVARGNNDLALWLLRRFGKKLAMLPNNFRMLPLHVAAANGNIEFIRNAIKYDRRMVNFRDQFGNLCFPESVFWKISVYICFFSVGCTPVFYAIQGGCFNCVRLLIEKGGADICIVSDKGQSLLHVACLAGHAHIVRWIVNRSAANVILWTTKDNANAIHCASYSGSVAALYILLHTVSYKRRRQILALRDSRGNTPLHLTAINNHTDAAQYLDDFFFQLENGAEPRLLNNGGQTAEAIACIQKNYQLAKLLSYWKERKHKKKKEWFIPLATNDISHLNNVYSSDYWSTSNYTMPNSSSHIVPINIAQPSSLQQNIASKYSSKDNFTITGPIKAIMGELRPITYIASDEGGRIFEDLSIQTDRDSLRIATKVLDEDEWRESLAAVAQIDRVLQEIDT</sequence>
<dbReference type="PROSITE" id="PS50297">
    <property type="entry name" value="ANK_REP_REGION"/>
    <property type="match status" value="1"/>
</dbReference>
<dbReference type="Gene3D" id="1.25.40.20">
    <property type="entry name" value="Ankyrin repeat-containing domain"/>
    <property type="match status" value="3"/>
</dbReference>
<dbReference type="Pfam" id="PF00023">
    <property type="entry name" value="Ank"/>
    <property type="match status" value="1"/>
</dbReference>
<dbReference type="Proteomes" id="UP000270924">
    <property type="component" value="Unassembled WGS sequence"/>
</dbReference>
<dbReference type="PROSITE" id="PS50088">
    <property type="entry name" value="ANK_REPEAT"/>
    <property type="match status" value="1"/>
</dbReference>
<evidence type="ECO:0000256" key="2">
    <source>
        <dbReference type="ARBA" id="ARBA00023043"/>
    </source>
</evidence>
<evidence type="ECO:0000313" key="4">
    <source>
        <dbReference type="EMBL" id="VDM10961.1"/>
    </source>
</evidence>
<dbReference type="PANTHER" id="PTHR24173:SF74">
    <property type="entry name" value="ANKYRIN REPEAT DOMAIN-CONTAINING PROTEIN 16"/>
    <property type="match status" value="1"/>
</dbReference>
<evidence type="ECO:0000313" key="5">
    <source>
        <dbReference type="Proteomes" id="UP000270924"/>
    </source>
</evidence>
<reference evidence="4 5" key="1">
    <citation type="submission" date="2018-11" db="EMBL/GenBank/DDBJ databases">
        <authorList>
            <consortium name="Pathogen Informatics"/>
        </authorList>
    </citation>
    <scope>NUCLEOTIDE SEQUENCE [LARGE SCALE GENOMIC DNA]</scope>
</reference>